<accession>A0A084FW59</accession>
<dbReference type="Proteomes" id="UP000028545">
    <property type="component" value="Unassembled WGS sequence"/>
</dbReference>
<gene>
    <name evidence="2" type="ORF">SAPIO_CDS10011</name>
</gene>
<evidence type="ECO:0000313" key="2">
    <source>
        <dbReference type="EMBL" id="KEZ39321.1"/>
    </source>
</evidence>
<dbReference type="GeneID" id="27719165"/>
<sequence length="626" mass="70725">MSSMPKRKKVPASGGIRNYFAPIQRPQKIPSSSQASSSALSALTVTPTPPDAALTLSPPLQDAIVVQTSPPRLGSVSLPVTPKKPEPRRPVSRDAVIAASDDEDSDVSFEALEDILAARQCPATPAKCRTPNAMFSTPQRKRGDSIFSSPLTIQPREPQFKMADLLNAAKRDSNIEASLSRFHEREKDTGVKKFEFKLAGESLRRTLEATVGDEHDHRLDKVVRAVERTEPISKRGGWFFFQPAEETRLSNRHKFPSRSVNAICGRQPAVKHEKDLDLNYLNKSMRLTKSPLPDELFLWLLDELCTERSGMRREGMCELVRLCSDDIAADKLTPRYLEGLFLRLGANQDIKSLSKKKRLKPVRSSDEGFYKRDWQCLCSVLNMVWIIAEKLSTESSVYLIQLLIAMSVDPELLHDPGVMVSYRHLLHQLVAVLPREQWDNICEEVTSTIYYSFTSAPMRLRSLQTLPPTNTRMHDLRRRMAAVYFFNDISFARQSPDLSFTLTDIRQHLQSSKFKIKSDTDYDELRALVLLLDMTIDSGFKSDTTDPLQHDIARKSFDEEIDNITTLLKELARSINDAGMKSIVPMEAKLAMEWVGERLTYTVRTKPVPKISIYDIPGPILQHDAG</sequence>
<dbReference type="AlphaFoldDB" id="A0A084FW59"/>
<proteinExistence type="predicted"/>
<feature type="compositionally biased region" description="Low complexity" evidence="1">
    <location>
        <begin position="31"/>
        <end position="43"/>
    </location>
</feature>
<feature type="compositionally biased region" description="Basic residues" evidence="1">
    <location>
        <begin position="1"/>
        <end position="10"/>
    </location>
</feature>
<dbReference type="RefSeq" id="XP_016639120.1">
    <property type="nucleotide sequence ID" value="XM_016783674.1"/>
</dbReference>
<dbReference type="KEGG" id="sapo:SAPIO_CDS10011"/>
<keyword evidence="3" id="KW-1185">Reference proteome</keyword>
<dbReference type="HOGENOM" id="CLU_016938_1_0_1"/>
<feature type="region of interest" description="Disordered" evidence="1">
    <location>
        <begin position="1"/>
        <end position="56"/>
    </location>
</feature>
<name>A0A084FW59_PSEDA</name>
<organism evidence="2 3">
    <name type="scientific">Pseudallescheria apiosperma</name>
    <name type="common">Scedosporium apiospermum</name>
    <dbReference type="NCBI Taxonomy" id="563466"/>
    <lineage>
        <taxon>Eukaryota</taxon>
        <taxon>Fungi</taxon>
        <taxon>Dikarya</taxon>
        <taxon>Ascomycota</taxon>
        <taxon>Pezizomycotina</taxon>
        <taxon>Sordariomycetes</taxon>
        <taxon>Hypocreomycetidae</taxon>
        <taxon>Microascales</taxon>
        <taxon>Microascaceae</taxon>
        <taxon>Scedosporium</taxon>
    </lineage>
</organism>
<evidence type="ECO:0000313" key="3">
    <source>
        <dbReference type="Proteomes" id="UP000028545"/>
    </source>
</evidence>
<feature type="region of interest" description="Disordered" evidence="1">
    <location>
        <begin position="71"/>
        <end position="90"/>
    </location>
</feature>
<protein>
    <submittedName>
        <fullName evidence="2">Uncharacterized protein</fullName>
    </submittedName>
</protein>
<comment type="caution">
    <text evidence="2">The sequence shown here is derived from an EMBL/GenBank/DDBJ whole genome shotgun (WGS) entry which is preliminary data.</text>
</comment>
<dbReference type="VEuPathDB" id="FungiDB:SAPIO_CDS10011"/>
<feature type="region of interest" description="Disordered" evidence="1">
    <location>
        <begin position="129"/>
        <end position="151"/>
    </location>
</feature>
<dbReference type="OMA" id="TLLRMSM"/>
<reference evidence="2 3" key="1">
    <citation type="journal article" date="2014" name="Genome Announc.">
        <title>Draft genome sequence of the pathogenic fungus Scedosporium apiospermum.</title>
        <authorList>
            <person name="Vandeputte P."/>
            <person name="Ghamrawi S."/>
            <person name="Rechenmann M."/>
            <person name="Iltis A."/>
            <person name="Giraud S."/>
            <person name="Fleury M."/>
            <person name="Thornton C."/>
            <person name="Delhaes L."/>
            <person name="Meyer W."/>
            <person name="Papon N."/>
            <person name="Bouchara J.P."/>
        </authorList>
    </citation>
    <scope>NUCLEOTIDE SEQUENCE [LARGE SCALE GENOMIC DNA]</scope>
    <source>
        <strain evidence="2 3">IHEM 14462</strain>
    </source>
</reference>
<dbReference type="OrthoDB" id="5350396at2759"/>
<dbReference type="EMBL" id="JOWA01000154">
    <property type="protein sequence ID" value="KEZ39321.1"/>
    <property type="molecule type" value="Genomic_DNA"/>
</dbReference>
<evidence type="ECO:0000256" key="1">
    <source>
        <dbReference type="SAM" id="MobiDB-lite"/>
    </source>
</evidence>